<dbReference type="Proteomes" id="UP000184529">
    <property type="component" value="Unassembled WGS sequence"/>
</dbReference>
<dbReference type="AlphaFoldDB" id="A0A1M6CQV4"/>
<reference evidence="3" key="1">
    <citation type="submission" date="2016-11" db="EMBL/GenBank/DDBJ databases">
        <authorList>
            <person name="Varghese N."/>
            <person name="Submissions S."/>
        </authorList>
    </citation>
    <scope>NUCLEOTIDE SEQUENCE [LARGE SCALE GENOMIC DNA]</scope>
    <source>
        <strain evidence="3">DSM 16057</strain>
    </source>
</reference>
<accession>A0A1M6CQV4</accession>
<keyword evidence="1" id="KW-0472">Membrane</keyword>
<keyword evidence="1" id="KW-1133">Transmembrane helix</keyword>
<dbReference type="Gene3D" id="3.30.2090.10">
    <property type="entry name" value="Multidrug efflux transporter AcrB TolC docking domain, DN and DC subdomains"/>
    <property type="match status" value="2"/>
</dbReference>
<dbReference type="SUPFAM" id="SSF82714">
    <property type="entry name" value="Multidrug efflux transporter AcrB TolC docking domain, DN and DC subdomains"/>
    <property type="match status" value="2"/>
</dbReference>
<evidence type="ECO:0000256" key="1">
    <source>
        <dbReference type="SAM" id="Phobius"/>
    </source>
</evidence>
<dbReference type="Pfam" id="PF00873">
    <property type="entry name" value="ACR_tran"/>
    <property type="match status" value="1"/>
</dbReference>
<dbReference type="InterPro" id="IPR001036">
    <property type="entry name" value="Acrflvin-R"/>
</dbReference>
<feature type="transmembrane region" description="Helical" evidence="1">
    <location>
        <begin position="340"/>
        <end position="355"/>
    </location>
</feature>
<dbReference type="Gene3D" id="3.30.70.1440">
    <property type="entry name" value="Multidrug efflux transporter AcrB pore domain"/>
    <property type="match status" value="1"/>
</dbReference>
<dbReference type="EMBL" id="FQZM01000008">
    <property type="protein sequence ID" value="SHI63118.1"/>
    <property type="molecule type" value="Genomic_DNA"/>
</dbReference>
<feature type="transmembrane region" description="Helical" evidence="1">
    <location>
        <begin position="538"/>
        <end position="557"/>
    </location>
</feature>
<keyword evidence="3" id="KW-1185">Reference proteome</keyword>
<feature type="transmembrane region" description="Helical" evidence="1">
    <location>
        <begin position="362"/>
        <end position="382"/>
    </location>
</feature>
<dbReference type="GO" id="GO:0042910">
    <property type="term" value="F:xenobiotic transmembrane transporter activity"/>
    <property type="evidence" value="ECO:0007669"/>
    <property type="project" value="TreeGrafter"/>
</dbReference>
<dbReference type="Gene3D" id="3.30.70.1430">
    <property type="entry name" value="Multidrug efflux transporter AcrB pore domain"/>
    <property type="match status" value="2"/>
</dbReference>
<dbReference type="SUPFAM" id="SSF82866">
    <property type="entry name" value="Multidrug efflux transporter AcrB transmembrane domain"/>
    <property type="match status" value="2"/>
</dbReference>
<evidence type="ECO:0000313" key="2">
    <source>
        <dbReference type="EMBL" id="SHI63118.1"/>
    </source>
</evidence>
<evidence type="ECO:0000313" key="3">
    <source>
        <dbReference type="Proteomes" id="UP000184529"/>
    </source>
</evidence>
<protein>
    <submittedName>
        <fullName evidence="2">Hydrophobic/amphiphilic exporter-1, HAE1 family</fullName>
    </submittedName>
</protein>
<feature type="transmembrane region" description="Helical" evidence="1">
    <location>
        <begin position="388"/>
        <end position="412"/>
    </location>
</feature>
<proteinExistence type="predicted"/>
<keyword evidence="1" id="KW-0812">Transmembrane</keyword>
<name>A0A1M6CQV4_9FIRM</name>
<dbReference type="PRINTS" id="PR00702">
    <property type="entry name" value="ACRIFLAVINRP"/>
</dbReference>
<dbReference type="PANTHER" id="PTHR32063:SF0">
    <property type="entry name" value="SWARMING MOTILITY PROTEIN SWRC"/>
    <property type="match status" value="1"/>
</dbReference>
<gene>
    <name evidence="2" type="ORF">SAMN02745219_00720</name>
</gene>
<feature type="transmembrane region" description="Helical" evidence="1">
    <location>
        <begin position="1005"/>
        <end position="1031"/>
    </location>
</feature>
<dbReference type="Gene3D" id="1.20.1640.10">
    <property type="entry name" value="Multidrug efflux transporter AcrB transmembrane domain"/>
    <property type="match status" value="2"/>
</dbReference>
<dbReference type="PANTHER" id="PTHR32063">
    <property type="match status" value="1"/>
</dbReference>
<dbReference type="SUPFAM" id="SSF82693">
    <property type="entry name" value="Multidrug efflux transporter AcrB pore domain, PN1, PN2, PC1 and PC2 subdomains"/>
    <property type="match status" value="3"/>
</dbReference>
<dbReference type="Gene3D" id="3.30.70.1320">
    <property type="entry name" value="Multidrug efflux transporter AcrB pore domain like"/>
    <property type="match status" value="1"/>
</dbReference>
<feature type="transmembrane region" description="Helical" evidence="1">
    <location>
        <begin position="876"/>
        <end position="895"/>
    </location>
</feature>
<dbReference type="RefSeq" id="WP_341349601.1">
    <property type="nucleotide sequence ID" value="NZ_FQZM01000008.1"/>
</dbReference>
<dbReference type="GO" id="GO:0005886">
    <property type="term" value="C:plasma membrane"/>
    <property type="evidence" value="ECO:0007669"/>
    <property type="project" value="TreeGrafter"/>
</dbReference>
<feature type="transmembrane region" description="Helical" evidence="1">
    <location>
        <begin position="433"/>
        <end position="453"/>
    </location>
</feature>
<dbReference type="InterPro" id="IPR027463">
    <property type="entry name" value="AcrB_DN_DC_subdom"/>
</dbReference>
<dbReference type="STRING" id="1121432.SAMN02745219_00720"/>
<feature type="transmembrane region" description="Helical" evidence="1">
    <location>
        <begin position="974"/>
        <end position="993"/>
    </location>
</feature>
<sequence>MLRAVRLPEFSVKQPVATLMLFLAVIILGALSLTRLPIDLLPDIEPPVVSVLTAWPGASASDVETEITEHIEDQLNMVNNLDTLTSRSMDNLSLVSCKFEWGTDLEEATNDIRDKLDLAKRKLPGDAEEPVIFKFSSASIPILVMTVTGDTSWPRLYYLTEKKIADELKRVPGVGAIQLYGGMERQINVHFDLQKIDGYHLNLLQVKQVLAAENLNLPAGSIKSGTQEYFVRIPARYRDVEEIKNTVVGYFSGRPVYLKDVAEVEDAYKEQTVNGWADGKKAIVLILQKQAGKNTVKVVQGVKDKLKEIEKNLPTDVKINTVMDSSEDILRSVKTLQDELLRAILLVIIVTILFLRRVKAAAIIALTIPFSLLAAFIPLSLFGHTINLISLMSLAIACGLVVDDGIVILENITRHLERGDRPKTSAIYGASEVGMAVTASTMTVVVVFVPLMFVGGITGTLFKELGFVIVVTLLASLFTALSMTPMLASKWLGAGNNESAAKESLGSKFYTTIEKYLVLIEDAYGHVLTWALAHKKTVITLAVSIFASSLALVPFIGTSFVPDMDSGDVNIEFRLPEGTRIEETNRVIEKMLQTINKVVKPEELRHSYAFDGQSEEGFGAAMGMEEGPNVGTIGFKLVDRDKRERNASDIASKLREQLEKIPGISRMKVTATSQISSLMMGGGKPIVIEVAGPDLNTNLEVAEQVKKIVKEVPGTADVSLSQKDPRPEIWIEVDRQKAASFGLNIATIAGTVRNYFYGDNPTEFRDAGDSFDIFTRLSEADKNKLENLPEVPIFTPDGRMIKLKNIAEIKSGEGPVEVERKNRQRIVKVEADKYGRSLGEITNDIRDALKNMDIPPGVSVNFGGEVEEQQKAFKDLSLLLVLGIVLVYMVMASLYGNFRDPLIVMFSVPFALTGVFYAFYLTGTTLSLISFMGIIMLTGIVVKNAIILVDYTHLLQSRGQPLREAITNAGRNRLRPILMTTAAMFFGMLPLAISRGVGAELWNPLGITMMGGLAVSTLVTLVLIPTVYCLFEERKLRKAAGIQKVSVKLS</sequence>
<feature type="transmembrane region" description="Helical" evidence="1">
    <location>
        <begin position="465"/>
        <end position="483"/>
    </location>
</feature>
<organism evidence="2 3">
    <name type="scientific">Desulfofundulus thermosubterraneus DSM 16057</name>
    <dbReference type="NCBI Taxonomy" id="1121432"/>
    <lineage>
        <taxon>Bacteria</taxon>
        <taxon>Bacillati</taxon>
        <taxon>Bacillota</taxon>
        <taxon>Clostridia</taxon>
        <taxon>Eubacteriales</taxon>
        <taxon>Peptococcaceae</taxon>
        <taxon>Desulfofundulus</taxon>
    </lineage>
</organism>